<sequence>MHVNYLQDKAIFPSLAQENSEQVRRVVYKWKDNQQDLTARNFRIQVLHHQQLMES</sequence>
<reference evidence="2" key="1">
    <citation type="journal article" date="2006" name="PLoS Biol.">
        <title>Macronuclear genome sequence of the ciliate Tetrahymena thermophila, a model eukaryote.</title>
        <authorList>
            <person name="Eisen J.A."/>
            <person name="Coyne R.S."/>
            <person name="Wu M."/>
            <person name="Wu D."/>
            <person name="Thiagarajan M."/>
            <person name="Wortman J.R."/>
            <person name="Badger J.H."/>
            <person name="Ren Q."/>
            <person name="Amedeo P."/>
            <person name="Jones K.M."/>
            <person name="Tallon L.J."/>
            <person name="Delcher A.L."/>
            <person name="Salzberg S.L."/>
            <person name="Silva J.C."/>
            <person name="Haas B.J."/>
            <person name="Majoros W.H."/>
            <person name="Farzad M."/>
            <person name="Carlton J.M."/>
            <person name="Smith R.K. Jr."/>
            <person name="Garg J."/>
            <person name="Pearlman R.E."/>
            <person name="Karrer K.M."/>
            <person name="Sun L."/>
            <person name="Manning G."/>
            <person name="Elde N.C."/>
            <person name="Turkewitz A.P."/>
            <person name="Asai D.J."/>
            <person name="Wilkes D.E."/>
            <person name="Wang Y."/>
            <person name="Cai H."/>
            <person name="Collins K."/>
            <person name="Stewart B.A."/>
            <person name="Lee S.R."/>
            <person name="Wilamowska K."/>
            <person name="Weinberg Z."/>
            <person name="Ruzzo W.L."/>
            <person name="Wloga D."/>
            <person name="Gaertig J."/>
            <person name="Frankel J."/>
            <person name="Tsao C.-C."/>
            <person name="Gorovsky M.A."/>
            <person name="Keeling P.J."/>
            <person name="Waller R.F."/>
            <person name="Patron N.J."/>
            <person name="Cherry J.M."/>
            <person name="Stover N.A."/>
            <person name="Krieger C.J."/>
            <person name="del Toro C."/>
            <person name="Ryder H.F."/>
            <person name="Williamson S.C."/>
            <person name="Barbeau R.A."/>
            <person name="Hamilton E.P."/>
            <person name="Orias E."/>
        </authorList>
    </citation>
    <scope>NUCLEOTIDE SEQUENCE [LARGE SCALE GENOMIC DNA]</scope>
    <source>
        <strain evidence="2">SB210</strain>
    </source>
</reference>
<proteinExistence type="predicted"/>
<accession>Q22UN1</accession>
<name>Q22UN1_TETTS</name>
<dbReference type="EMBL" id="GG662828">
    <property type="protein sequence ID" value="EAR88939.2"/>
    <property type="molecule type" value="Genomic_DNA"/>
</dbReference>
<dbReference type="GeneID" id="7834476"/>
<gene>
    <name evidence="1" type="ORF">TTHERM_00550940</name>
</gene>
<protein>
    <submittedName>
        <fullName evidence="1">Uncharacterized protein</fullName>
    </submittedName>
</protein>
<dbReference type="Proteomes" id="UP000009168">
    <property type="component" value="Unassembled WGS sequence"/>
</dbReference>
<dbReference type="HOGENOM" id="CLU_334501_0_0_1"/>
<dbReference type="KEGG" id="tet:TTHERM_00550940"/>
<evidence type="ECO:0000313" key="1">
    <source>
        <dbReference type="EMBL" id="EAR88939.2"/>
    </source>
</evidence>
<organism evidence="1 2">
    <name type="scientific">Tetrahymena thermophila (strain SB210)</name>
    <dbReference type="NCBI Taxonomy" id="312017"/>
    <lineage>
        <taxon>Eukaryota</taxon>
        <taxon>Sar</taxon>
        <taxon>Alveolata</taxon>
        <taxon>Ciliophora</taxon>
        <taxon>Intramacronucleata</taxon>
        <taxon>Oligohymenophorea</taxon>
        <taxon>Hymenostomatida</taxon>
        <taxon>Tetrahymenina</taxon>
        <taxon>Tetrahymenidae</taxon>
        <taxon>Tetrahymena</taxon>
    </lineage>
</organism>
<evidence type="ECO:0000313" key="2">
    <source>
        <dbReference type="Proteomes" id="UP000009168"/>
    </source>
</evidence>
<keyword evidence="2" id="KW-1185">Reference proteome</keyword>
<dbReference type="RefSeq" id="XP_001009184.2">
    <property type="nucleotide sequence ID" value="XM_001009184.2"/>
</dbReference>
<dbReference type="AlphaFoldDB" id="Q22UN1"/>
<dbReference type="InParanoid" id="Q22UN1"/>